<dbReference type="AlphaFoldDB" id="A0A438GQL7"/>
<dbReference type="Proteomes" id="UP000288805">
    <property type="component" value="Unassembled WGS sequence"/>
</dbReference>
<evidence type="ECO:0000313" key="2">
    <source>
        <dbReference type="EMBL" id="RVW74494.1"/>
    </source>
</evidence>
<proteinExistence type="predicted"/>
<name>A0A438GQL7_VITVI</name>
<protein>
    <submittedName>
        <fullName evidence="2">Serine/threonine-protein phosphatase 7 long form-like</fullName>
    </submittedName>
</protein>
<evidence type="ECO:0000259" key="1">
    <source>
        <dbReference type="Pfam" id="PF10536"/>
    </source>
</evidence>
<organism evidence="2 3">
    <name type="scientific">Vitis vinifera</name>
    <name type="common">Grape</name>
    <dbReference type="NCBI Taxonomy" id="29760"/>
    <lineage>
        <taxon>Eukaryota</taxon>
        <taxon>Viridiplantae</taxon>
        <taxon>Streptophyta</taxon>
        <taxon>Embryophyta</taxon>
        <taxon>Tracheophyta</taxon>
        <taxon>Spermatophyta</taxon>
        <taxon>Magnoliopsida</taxon>
        <taxon>eudicotyledons</taxon>
        <taxon>Gunneridae</taxon>
        <taxon>Pentapetalae</taxon>
        <taxon>rosids</taxon>
        <taxon>Vitales</taxon>
        <taxon>Vitaceae</taxon>
        <taxon>Viteae</taxon>
        <taxon>Vitis</taxon>
    </lineage>
</organism>
<dbReference type="Pfam" id="PF10536">
    <property type="entry name" value="PMD"/>
    <property type="match status" value="1"/>
</dbReference>
<evidence type="ECO:0000313" key="3">
    <source>
        <dbReference type="Proteomes" id="UP000288805"/>
    </source>
</evidence>
<reference evidence="2 3" key="1">
    <citation type="journal article" date="2018" name="PLoS Genet.">
        <title>Population sequencing reveals clonal diversity and ancestral inbreeding in the grapevine cultivar Chardonnay.</title>
        <authorList>
            <person name="Roach M.J."/>
            <person name="Johnson D.L."/>
            <person name="Bohlmann J."/>
            <person name="van Vuuren H.J."/>
            <person name="Jones S.J."/>
            <person name="Pretorius I.S."/>
            <person name="Schmidt S.A."/>
            <person name="Borneman A.R."/>
        </authorList>
    </citation>
    <scope>NUCLEOTIDE SEQUENCE [LARGE SCALE GENOMIC DNA]</scope>
    <source>
        <strain evidence="3">cv. Chardonnay</strain>
        <tissue evidence="2">Leaf</tissue>
    </source>
</reference>
<comment type="caution">
    <text evidence="2">The sequence shown here is derived from an EMBL/GenBank/DDBJ whole genome shotgun (WGS) entry which is preliminary data.</text>
</comment>
<accession>A0A438GQL7</accession>
<dbReference type="PANTHER" id="PTHR46033">
    <property type="entry name" value="PROTEIN MAIN-LIKE 2"/>
    <property type="match status" value="1"/>
</dbReference>
<dbReference type="GO" id="GO:0010073">
    <property type="term" value="P:meristem maintenance"/>
    <property type="evidence" value="ECO:0007669"/>
    <property type="project" value="InterPro"/>
</dbReference>
<dbReference type="InterPro" id="IPR044824">
    <property type="entry name" value="MAIN-like"/>
</dbReference>
<feature type="domain" description="Aminotransferase-like plant mobile" evidence="1">
    <location>
        <begin position="674"/>
        <end position="757"/>
    </location>
</feature>
<dbReference type="InterPro" id="IPR019557">
    <property type="entry name" value="AminoTfrase-like_pln_mobile"/>
</dbReference>
<dbReference type="EMBL" id="QGNW01000369">
    <property type="protein sequence ID" value="RVW74494.1"/>
    <property type="molecule type" value="Genomic_DNA"/>
</dbReference>
<gene>
    <name evidence="2" type="primary">MAIL3_191</name>
    <name evidence="2" type="ORF">CK203_054559</name>
</gene>
<sequence length="920" mass="103939">MLRTETDVKYIGDEAVIVPLDVPVSSTYEHLLSMIYSRTGIDKKQFQLVLNCRYPLKRENRFQPCPIWDDNSLSQMLKLVNTFGMDEIELYIEQVPVQPRVRGQLLGNFTQLLLGQNDNVEEFEYGCGPSSAPVAMTYECRADEDEEECESQEGDDQTLHEAMEGEQGRYVSVDGESCDMSNNPDPEDPIEFSLFNLQHAAKLYSISAHQEYVVVESTTKLLVLRCKKAKQSQCPWKLRAMVVKGTTSFAINKYNGPHKCVNPCLNRDHQQLDSNLIAAHIQGMIKAQFTLSVAAIQASIVEKFGYQISYKKASKAKLKALTNLFGDFYKSYAELPHFFIALEQANPGCVVISKTFPGIMENTEIFQRVFWTFHPSIEGFKHCRPVLSIDDRHPGIMAAMSDVHLGWSEPYAYHRPHNNGWKQSLLRNGRSLMTEVEYGIMTTNMSEVFNSVLKGACSLPITALVQLTFFRLNSYFVVRREQGANRLASNEEYTPYVDAKIKANVVKAGSHEIVLYDHIRGQFHVKTNKGTKSSSTRGQHIASTYRIDFRPLVQHYYSTQSYYNSWAPLFHPIFNVYEWPPYDGPIIVPSESMKRASSGRPKSSRLHNEMDVREGKTSITLLFIYLHNFVTDMEYRGHSSDPDPLDTSVLVLQDRHRSHLVDSGQLASVLTCRQHISSLVERWRPETHTFHLPVGEMTITLQDVVVILGLRIHGLPITGTCDIDWSLLCYELLGVTPPTYEIRGSAISTRWLCHQFSHPPVDLDDATLEWVCTSFHIRTHSWGNAVLAHLYRELCRASLDGATDIAGCVYIITGFMGALHGRLSCPSSGDISSRLGDLVDDVQLGDIHRIAIDILHVIGEEHRIHSLRQSPTSSCPSMIPLVSATTVRMQPIRGRGRGVDKMMGELVDSLNDLCIHLRPC</sequence>
<dbReference type="PANTHER" id="PTHR46033:SF8">
    <property type="entry name" value="PROTEIN MAINTENANCE OF MERISTEMS-LIKE"/>
    <property type="match status" value="1"/>
</dbReference>